<dbReference type="EMBL" id="JABANM010011990">
    <property type="protein sequence ID" value="KAF4736769.1"/>
    <property type="molecule type" value="Genomic_DNA"/>
</dbReference>
<dbReference type="EMBL" id="JABANO010034259">
    <property type="protein sequence ID" value="KAF4705442.1"/>
    <property type="molecule type" value="Genomic_DNA"/>
</dbReference>
<gene>
    <name evidence="3" type="ORF">FOZ62_018720</name>
    <name evidence="2" type="ORF">FOZ63_017752</name>
</gene>
<organism evidence="2 4">
    <name type="scientific">Perkinsus olseni</name>
    <name type="common">Perkinsus atlanticus</name>
    <dbReference type="NCBI Taxonomy" id="32597"/>
    <lineage>
        <taxon>Eukaryota</taxon>
        <taxon>Sar</taxon>
        <taxon>Alveolata</taxon>
        <taxon>Perkinsozoa</taxon>
        <taxon>Perkinsea</taxon>
        <taxon>Perkinsida</taxon>
        <taxon>Perkinsidae</taxon>
        <taxon>Perkinsus</taxon>
    </lineage>
</organism>
<proteinExistence type="predicted"/>
<keyword evidence="4" id="KW-1185">Reference proteome</keyword>
<reference evidence="4 5" key="1">
    <citation type="submission" date="2020-04" db="EMBL/GenBank/DDBJ databases">
        <title>Perkinsus olseni comparative genomics.</title>
        <authorList>
            <person name="Bogema D.R."/>
        </authorList>
    </citation>
    <scope>NUCLEOTIDE SEQUENCE [LARGE SCALE GENOMIC DNA]</scope>
    <source>
        <strain evidence="3">ATCC PRA-205</strain>
        <strain evidence="2 4">ATCC PRA-207</strain>
    </source>
</reference>
<protein>
    <submittedName>
        <fullName evidence="2">Uncharacterized protein</fullName>
    </submittedName>
</protein>
<evidence type="ECO:0000313" key="4">
    <source>
        <dbReference type="Proteomes" id="UP000553632"/>
    </source>
</evidence>
<feature type="region of interest" description="Disordered" evidence="1">
    <location>
        <begin position="93"/>
        <end position="122"/>
    </location>
</feature>
<dbReference type="AlphaFoldDB" id="A0A7J6QB75"/>
<evidence type="ECO:0000256" key="1">
    <source>
        <dbReference type="SAM" id="MobiDB-lite"/>
    </source>
</evidence>
<dbReference type="Proteomes" id="UP000574390">
    <property type="component" value="Unassembled WGS sequence"/>
</dbReference>
<evidence type="ECO:0000313" key="5">
    <source>
        <dbReference type="Proteomes" id="UP000574390"/>
    </source>
</evidence>
<feature type="non-terminal residue" evidence="2">
    <location>
        <position position="1"/>
    </location>
</feature>
<comment type="caution">
    <text evidence="2">The sequence shown here is derived from an EMBL/GenBank/DDBJ whole genome shotgun (WGS) entry which is preliminary data.</text>
</comment>
<dbReference type="Proteomes" id="UP000553632">
    <property type="component" value="Unassembled WGS sequence"/>
</dbReference>
<sequence length="122" mass="13082">ASLQTRFDSAAKPVKPLLQKVGVSDDLWKAVCLGLAGKEDGFSRSNDFGFLNPRDVAAFVEKHKGSAFEKYRISLAFDMCHAACGLPPVMKATATTAGQPAPSTPSTVPKRLRMASLERTLS</sequence>
<evidence type="ECO:0000313" key="2">
    <source>
        <dbReference type="EMBL" id="KAF4705442.1"/>
    </source>
</evidence>
<accession>A0A7J6QB75</accession>
<name>A0A7J6QB75_PEROL</name>
<evidence type="ECO:0000313" key="3">
    <source>
        <dbReference type="EMBL" id="KAF4736769.1"/>
    </source>
</evidence>